<organism evidence="3 4">
    <name type="scientific">Sutterella massiliensis</name>
    <dbReference type="NCBI Taxonomy" id="1816689"/>
    <lineage>
        <taxon>Bacteria</taxon>
        <taxon>Pseudomonadati</taxon>
        <taxon>Pseudomonadota</taxon>
        <taxon>Betaproteobacteria</taxon>
        <taxon>Burkholderiales</taxon>
        <taxon>Sutterellaceae</taxon>
        <taxon>Sutterella</taxon>
    </lineage>
</organism>
<feature type="transmembrane region" description="Helical" evidence="2">
    <location>
        <begin position="53"/>
        <end position="70"/>
    </location>
</feature>
<keyword evidence="2" id="KW-1133">Transmembrane helix</keyword>
<name>A0ABS2DTK5_9BURK</name>
<keyword evidence="2" id="KW-0812">Transmembrane</keyword>
<keyword evidence="4" id="KW-1185">Reference proteome</keyword>
<gene>
    <name evidence="3" type="ORF">H6A60_09175</name>
</gene>
<dbReference type="RefSeq" id="WP_205103777.1">
    <property type="nucleotide sequence ID" value="NZ_JACJJC010000015.1"/>
</dbReference>
<evidence type="ECO:0000256" key="2">
    <source>
        <dbReference type="SAM" id="Phobius"/>
    </source>
</evidence>
<keyword evidence="2" id="KW-0472">Membrane</keyword>
<proteinExistence type="predicted"/>
<evidence type="ECO:0000313" key="4">
    <source>
        <dbReference type="Proteomes" id="UP000715095"/>
    </source>
</evidence>
<dbReference type="EMBL" id="JACJJC010000015">
    <property type="protein sequence ID" value="MBM6704651.1"/>
    <property type="molecule type" value="Genomic_DNA"/>
</dbReference>
<sequence length="193" mass="21410">MAKKTPRQPALFNPKLVCALSLLFTPIFGAALQARNWTELGKTHEAAASRFWVRSTVWLLILFVVVQTLFRNEEIMSWFGPYFLVVLWGAWMLTSGWKQLNYVAKNVGKFYEPRPIGKAITIGVAGWLFYGLISTTIALALHLTGIEPIEAAKKDVEESPGVVIRVPKGSTEAIVEPLPPEAAQTDDAEKNTP</sequence>
<comment type="caution">
    <text evidence="3">The sequence shown here is derived from an EMBL/GenBank/DDBJ whole genome shotgun (WGS) entry which is preliminary data.</text>
</comment>
<protein>
    <submittedName>
        <fullName evidence="3">Uncharacterized protein</fullName>
    </submittedName>
</protein>
<feature type="region of interest" description="Disordered" evidence="1">
    <location>
        <begin position="173"/>
        <end position="193"/>
    </location>
</feature>
<dbReference type="Proteomes" id="UP000715095">
    <property type="component" value="Unassembled WGS sequence"/>
</dbReference>
<reference evidence="3 4" key="1">
    <citation type="journal article" date="2021" name="Sci. Rep.">
        <title>The distribution of antibiotic resistance genes in chicken gut microbiota commensals.</title>
        <authorList>
            <person name="Juricova H."/>
            <person name="Matiasovicova J."/>
            <person name="Kubasova T."/>
            <person name="Cejkova D."/>
            <person name="Rychlik I."/>
        </authorList>
    </citation>
    <scope>NUCLEOTIDE SEQUENCE [LARGE SCALE GENOMIC DNA]</scope>
    <source>
        <strain evidence="3 4">An829</strain>
    </source>
</reference>
<feature type="transmembrane region" description="Helical" evidence="2">
    <location>
        <begin position="82"/>
        <end position="100"/>
    </location>
</feature>
<evidence type="ECO:0000256" key="1">
    <source>
        <dbReference type="SAM" id="MobiDB-lite"/>
    </source>
</evidence>
<accession>A0ABS2DTK5</accession>
<evidence type="ECO:0000313" key="3">
    <source>
        <dbReference type="EMBL" id="MBM6704651.1"/>
    </source>
</evidence>
<feature type="transmembrane region" description="Helical" evidence="2">
    <location>
        <begin position="120"/>
        <end position="144"/>
    </location>
</feature>